<reference evidence="3 4" key="1">
    <citation type="journal article" date="2019" name="Sci. Rep.">
        <title>Orb-weaving spider Araneus ventricosus genome elucidates the spidroin gene catalogue.</title>
        <authorList>
            <person name="Kono N."/>
            <person name="Nakamura H."/>
            <person name="Ohtoshi R."/>
            <person name="Moran D.A.P."/>
            <person name="Shinohara A."/>
            <person name="Yoshida Y."/>
            <person name="Fujiwara M."/>
            <person name="Mori M."/>
            <person name="Tomita M."/>
            <person name="Arakawa K."/>
        </authorList>
    </citation>
    <scope>NUCLEOTIDE SEQUENCE [LARGE SCALE GENOMIC DNA]</scope>
</reference>
<keyword evidence="1" id="KW-0863">Zinc-finger</keyword>
<dbReference type="GO" id="GO:0003676">
    <property type="term" value="F:nucleic acid binding"/>
    <property type="evidence" value="ECO:0007669"/>
    <property type="project" value="InterPro"/>
</dbReference>
<name>A0A4Y2ALV2_ARAVE</name>
<evidence type="ECO:0000313" key="4">
    <source>
        <dbReference type="Proteomes" id="UP000499080"/>
    </source>
</evidence>
<evidence type="ECO:0000313" key="3">
    <source>
        <dbReference type="EMBL" id="GBL80219.1"/>
    </source>
</evidence>
<proteinExistence type="predicted"/>
<sequence length="105" mass="11897">MDFTDLKSALAYSMKFESAETASKISIHARSTETEDDAWRERDDKFESLLKAFEKLVNSLAAEQNASQRSPNMTCWKCFKKGHIQRACQVNDVYSGKLTCGHLAE</sequence>
<dbReference type="SUPFAM" id="SSF57756">
    <property type="entry name" value="Retrovirus zinc finger-like domains"/>
    <property type="match status" value="1"/>
</dbReference>
<evidence type="ECO:0000259" key="2">
    <source>
        <dbReference type="PROSITE" id="PS50158"/>
    </source>
</evidence>
<protein>
    <recommendedName>
        <fullName evidence="2">CCHC-type domain-containing protein</fullName>
    </recommendedName>
</protein>
<organism evidence="3 4">
    <name type="scientific">Araneus ventricosus</name>
    <name type="common">Orbweaver spider</name>
    <name type="synonym">Epeira ventricosa</name>
    <dbReference type="NCBI Taxonomy" id="182803"/>
    <lineage>
        <taxon>Eukaryota</taxon>
        <taxon>Metazoa</taxon>
        <taxon>Ecdysozoa</taxon>
        <taxon>Arthropoda</taxon>
        <taxon>Chelicerata</taxon>
        <taxon>Arachnida</taxon>
        <taxon>Araneae</taxon>
        <taxon>Araneomorphae</taxon>
        <taxon>Entelegynae</taxon>
        <taxon>Araneoidea</taxon>
        <taxon>Araneidae</taxon>
        <taxon>Araneus</taxon>
    </lineage>
</organism>
<dbReference type="PROSITE" id="PS50158">
    <property type="entry name" value="ZF_CCHC"/>
    <property type="match status" value="1"/>
</dbReference>
<gene>
    <name evidence="3" type="ORF">AVEN_29191_1</name>
</gene>
<keyword evidence="1" id="KW-0862">Zinc</keyword>
<keyword evidence="4" id="KW-1185">Reference proteome</keyword>
<dbReference type="EMBL" id="BGPR01000020">
    <property type="protein sequence ID" value="GBL80219.1"/>
    <property type="molecule type" value="Genomic_DNA"/>
</dbReference>
<accession>A0A4Y2ALV2</accession>
<feature type="domain" description="CCHC-type" evidence="2">
    <location>
        <begin position="75"/>
        <end position="88"/>
    </location>
</feature>
<dbReference type="InterPro" id="IPR001878">
    <property type="entry name" value="Znf_CCHC"/>
</dbReference>
<dbReference type="InterPro" id="IPR036875">
    <property type="entry name" value="Znf_CCHC_sf"/>
</dbReference>
<keyword evidence="1" id="KW-0479">Metal-binding</keyword>
<dbReference type="AlphaFoldDB" id="A0A4Y2ALV2"/>
<comment type="caution">
    <text evidence="3">The sequence shown here is derived from an EMBL/GenBank/DDBJ whole genome shotgun (WGS) entry which is preliminary data.</text>
</comment>
<dbReference type="Proteomes" id="UP000499080">
    <property type="component" value="Unassembled WGS sequence"/>
</dbReference>
<dbReference type="OrthoDB" id="6512026at2759"/>
<evidence type="ECO:0000256" key="1">
    <source>
        <dbReference type="PROSITE-ProRule" id="PRU00047"/>
    </source>
</evidence>
<dbReference type="GO" id="GO:0008270">
    <property type="term" value="F:zinc ion binding"/>
    <property type="evidence" value="ECO:0007669"/>
    <property type="project" value="UniProtKB-KW"/>
</dbReference>